<sequence>MWRRSPATHCKNASHGRTFGRDDNGDLAEASCKDSLLHEERMHSSWKTLISRPDFTWKHLLRSFLRDPTLTLPRIAYDYSYYVPGDICNGIGILSVQTMLDNPSEPTKVAHFRAQISYRIIGSCHGLLCLLDDDYGSCGNMHVLLWNPCTGFTFQSQKIIRDYHRGGLLCGFGYDHLSDTYKFLGIMTKIGTSGLKKSTRIYTFGPTSSWRRIDDDIPYGLLPGGQIEDPGGIGVYVGNSRTCTLNWSDDHMVLYFDLGKETYDNSTLDVDSVADEGIRRCSILD</sequence>
<dbReference type="InterPro" id="IPR052361">
    <property type="entry name" value="F-box_domain"/>
</dbReference>
<reference evidence="2 3" key="1">
    <citation type="journal article" date="2023" name="Plants (Basel)">
        <title>Bridging the Gap: Combining Genomics and Transcriptomics Approaches to Understand Stylosanthes scabra, an Orphan Legume from the Brazilian Caatinga.</title>
        <authorList>
            <person name="Ferreira-Neto J.R.C."/>
            <person name="da Silva M.D."/>
            <person name="Binneck E."/>
            <person name="de Melo N.F."/>
            <person name="da Silva R.H."/>
            <person name="de Melo A.L.T.M."/>
            <person name="Pandolfi V."/>
            <person name="Bustamante F.O."/>
            <person name="Brasileiro-Vidal A.C."/>
            <person name="Benko-Iseppon A.M."/>
        </authorList>
    </citation>
    <scope>NUCLEOTIDE SEQUENCE [LARGE SCALE GENOMIC DNA]</scope>
    <source>
        <tissue evidence="2">Leaves</tissue>
    </source>
</reference>
<accession>A0ABU6Y0K4</accession>
<evidence type="ECO:0000259" key="1">
    <source>
        <dbReference type="Pfam" id="PF08268"/>
    </source>
</evidence>
<dbReference type="Pfam" id="PF08268">
    <property type="entry name" value="FBA_3"/>
    <property type="match status" value="1"/>
</dbReference>
<feature type="domain" description="F-box associated beta-propeller type 3" evidence="1">
    <location>
        <begin position="113"/>
        <end position="267"/>
    </location>
</feature>
<name>A0ABU6Y0K4_9FABA</name>
<proteinExistence type="predicted"/>
<dbReference type="PANTHER" id="PTHR31790">
    <property type="entry name" value="OS02G0783600 PROTEIN"/>
    <property type="match status" value="1"/>
</dbReference>
<evidence type="ECO:0000313" key="3">
    <source>
        <dbReference type="Proteomes" id="UP001341840"/>
    </source>
</evidence>
<organism evidence="2 3">
    <name type="scientific">Stylosanthes scabra</name>
    <dbReference type="NCBI Taxonomy" id="79078"/>
    <lineage>
        <taxon>Eukaryota</taxon>
        <taxon>Viridiplantae</taxon>
        <taxon>Streptophyta</taxon>
        <taxon>Embryophyta</taxon>
        <taxon>Tracheophyta</taxon>
        <taxon>Spermatophyta</taxon>
        <taxon>Magnoliopsida</taxon>
        <taxon>eudicotyledons</taxon>
        <taxon>Gunneridae</taxon>
        <taxon>Pentapetalae</taxon>
        <taxon>rosids</taxon>
        <taxon>fabids</taxon>
        <taxon>Fabales</taxon>
        <taxon>Fabaceae</taxon>
        <taxon>Papilionoideae</taxon>
        <taxon>50 kb inversion clade</taxon>
        <taxon>dalbergioids sensu lato</taxon>
        <taxon>Dalbergieae</taxon>
        <taxon>Pterocarpus clade</taxon>
        <taxon>Stylosanthes</taxon>
    </lineage>
</organism>
<dbReference type="Proteomes" id="UP001341840">
    <property type="component" value="Unassembled WGS sequence"/>
</dbReference>
<keyword evidence="3" id="KW-1185">Reference proteome</keyword>
<protein>
    <recommendedName>
        <fullName evidence="1">F-box associated beta-propeller type 3 domain-containing protein</fullName>
    </recommendedName>
</protein>
<gene>
    <name evidence="2" type="ORF">PIB30_003106</name>
</gene>
<comment type="caution">
    <text evidence="2">The sequence shown here is derived from an EMBL/GenBank/DDBJ whole genome shotgun (WGS) entry which is preliminary data.</text>
</comment>
<dbReference type="EMBL" id="JASCZI010241661">
    <property type="protein sequence ID" value="MED6203815.1"/>
    <property type="molecule type" value="Genomic_DNA"/>
</dbReference>
<dbReference type="NCBIfam" id="TIGR01640">
    <property type="entry name" value="F_box_assoc_1"/>
    <property type="match status" value="1"/>
</dbReference>
<dbReference type="InterPro" id="IPR013187">
    <property type="entry name" value="F-box-assoc_dom_typ3"/>
</dbReference>
<evidence type="ECO:0000313" key="2">
    <source>
        <dbReference type="EMBL" id="MED6203815.1"/>
    </source>
</evidence>
<dbReference type="InterPro" id="IPR017451">
    <property type="entry name" value="F-box-assoc_interact_dom"/>
</dbReference>
<dbReference type="PANTHER" id="PTHR31790:SF436">
    <property type="entry name" value="F-BOX ASSOCIATED PROTEIN"/>
    <property type="match status" value="1"/>
</dbReference>